<reference evidence="4 5" key="1">
    <citation type="submission" date="2019-02" db="EMBL/GenBank/DDBJ databases">
        <authorList>
            <consortium name="Pathogen Informatics"/>
        </authorList>
    </citation>
    <scope>NUCLEOTIDE SEQUENCE [LARGE SCALE GENOMIC DNA]</scope>
    <source>
        <strain evidence="4 5">3012STDY7078512</strain>
    </source>
</reference>
<dbReference type="Pfam" id="PF13472">
    <property type="entry name" value="Lipase_GDSL_2"/>
    <property type="match status" value="1"/>
</dbReference>
<evidence type="ECO:0000313" key="5">
    <source>
        <dbReference type="Proteomes" id="UP000396835"/>
    </source>
</evidence>
<keyword evidence="4" id="KW-0378">Hydrolase</keyword>
<dbReference type="CDD" id="cd01831">
    <property type="entry name" value="Endoglucanase_E_like"/>
    <property type="match status" value="1"/>
</dbReference>
<dbReference type="Gene3D" id="2.60.120.260">
    <property type="entry name" value="Galactose-binding domain-like"/>
    <property type="match status" value="1"/>
</dbReference>
<dbReference type="EMBL" id="CAACYH010000004">
    <property type="protein sequence ID" value="VFB13799.1"/>
    <property type="molecule type" value="Genomic_DNA"/>
</dbReference>
<dbReference type="SUPFAM" id="SSF52266">
    <property type="entry name" value="SGNH hydrolase"/>
    <property type="match status" value="1"/>
</dbReference>
<dbReference type="GO" id="GO:0008810">
    <property type="term" value="F:cellulase activity"/>
    <property type="evidence" value="ECO:0007669"/>
    <property type="project" value="UniProtKB-EC"/>
</dbReference>
<protein>
    <submittedName>
        <fullName evidence="4">Endoglucanase E</fullName>
        <ecNumber evidence="4">3.2.1.4</ecNumber>
    </submittedName>
</protein>
<organism evidence="4 5">
    <name type="scientific">Prevotella heparinolytica</name>
    <dbReference type="NCBI Taxonomy" id="28113"/>
    <lineage>
        <taxon>Bacteria</taxon>
        <taxon>Pseudomonadati</taxon>
        <taxon>Bacteroidota</taxon>
        <taxon>Bacteroidia</taxon>
        <taxon>Bacteroidales</taxon>
        <taxon>Bacteroidaceae</taxon>
        <taxon>Bacteroides</taxon>
    </lineage>
</organism>
<accession>A0A449I311</accession>
<keyword evidence="4" id="KW-0326">Glycosidase</keyword>
<evidence type="ECO:0000259" key="2">
    <source>
        <dbReference type="Pfam" id="PF13472"/>
    </source>
</evidence>
<dbReference type="RefSeq" id="WP_131752054.1">
    <property type="nucleotide sequence ID" value="NZ_CAACYH010000004.1"/>
</dbReference>
<dbReference type="Pfam" id="PF17996">
    <property type="entry name" value="CE2_N"/>
    <property type="match status" value="1"/>
</dbReference>
<feature type="domain" description="Carbohydrate esterase 2 N-terminal" evidence="3">
    <location>
        <begin position="41"/>
        <end position="139"/>
    </location>
</feature>
<name>A0A449I311_9BACE</name>
<dbReference type="InterPro" id="IPR036514">
    <property type="entry name" value="SGNH_hydro_sf"/>
</dbReference>
<evidence type="ECO:0000256" key="1">
    <source>
        <dbReference type="SAM" id="SignalP"/>
    </source>
</evidence>
<proteinExistence type="predicted"/>
<evidence type="ECO:0000313" key="4">
    <source>
        <dbReference type="EMBL" id="VFB13799.1"/>
    </source>
</evidence>
<dbReference type="InterPro" id="IPR013830">
    <property type="entry name" value="SGNH_hydro"/>
</dbReference>
<dbReference type="PANTHER" id="PTHR37834">
    <property type="entry name" value="GDSL-LIKE LIPASE/ACYLHYDROLASE DOMAIN PROTEIN (AFU_ORTHOLOGUE AFUA_2G00620)"/>
    <property type="match status" value="1"/>
</dbReference>
<dbReference type="GO" id="GO:0052689">
    <property type="term" value="F:carboxylic ester hydrolase activity"/>
    <property type="evidence" value="ECO:0007669"/>
    <property type="project" value="InterPro"/>
</dbReference>
<dbReference type="AlphaFoldDB" id="A0A449I311"/>
<dbReference type="InterPro" id="IPR052762">
    <property type="entry name" value="PCW_deacetylase/CE"/>
</dbReference>
<keyword evidence="1" id="KW-0732">Signal</keyword>
<dbReference type="Proteomes" id="UP000396835">
    <property type="component" value="Unassembled WGS sequence"/>
</dbReference>
<dbReference type="Gene3D" id="3.40.50.1110">
    <property type="entry name" value="SGNH hydrolase"/>
    <property type="match status" value="1"/>
</dbReference>
<dbReference type="InterPro" id="IPR037461">
    <property type="entry name" value="CtCE2-like_dom"/>
</dbReference>
<feature type="signal peptide" evidence="1">
    <location>
        <begin position="1"/>
        <end position="24"/>
    </location>
</feature>
<feature type="domain" description="SGNH hydrolase-type esterase" evidence="2">
    <location>
        <begin position="156"/>
        <end position="346"/>
    </location>
</feature>
<dbReference type="OrthoDB" id="9801375at2"/>
<feature type="chain" id="PRO_5019461501" evidence="1">
    <location>
        <begin position="25"/>
        <end position="370"/>
    </location>
</feature>
<evidence type="ECO:0000259" key="3">
    <source>
        <dbReference type="Pfam" id="PF17996"/>
    </source>
</evidence>
<sequence length="370" mass="41638">MMKTLYLSILSLASVLCCLPTIQAENPAGRVLKANNSAVRYTGRTQVQPDGSVSFDWVGTYLETAFTGGAISLQLSETGTSYYNVFVDGKLHRVVKACGTDTLICFVSGVSRKLHSLRIQKRTEGEFGRTTIHHFLLSPFAILQAEPATRTRYIEFIGNSLTCGYGVEGKDRNELFRLETENCDLSFATIVARYFDADYTLIAHSGRGVVRNYGDSVRVSAVTMKDRMLRTFDESSDFLWDFKGYRPDLVIINLGTNDFSVEPHPYKSEFVKAYTQILRQLRHYYGNVPVLCLYSCTISAPVYSYYEAVLSEMNDKQIYLLPLQKDLLDDTSDLGAVWHPNYSGHRKMAMSLIPYISTLTGWELPAKAVE</sequence>
<dbReference type="PANTHER" id="PTHR37834:SF2">
    <property type="entry name" value="ESTERASE, SGNH HYDROLASE-TYPE"/>
    <property type="match status" value="1"/>
</dbReference>
<gene>
    <name evidence="4" type="primary">celE</name>
    <name evidence="4" type="ORF">NCTC7812_01329</name>
</gene>
<dbReference type="InterPro" id="IPR040794">
    <property type="entry name" value="CE2_N"/>
</dbReference>
<dbReference type="EC" id="3.2.1.4" evidence="4"/>